<dbReference type="PROSITE" id="PS51257">
    <property type="entry name" value="PROKAR_LIPOPROTEIN"/>
    <property type="match status" value="1"/>
</dbReference>
<dbReference type="Pfam" id="PF02838">
    <property type="entry name" value="Glyco_hydro_20b"/>
    <property type="match status" value="1"/>
</dbReference>
<comment type="similarity">
    <text evidence="2">Belongs to the glycosyl hydrolase 20 family.</text>
</comment>
<accession>A0A5J4SUS2</accession>
<dbReference type="InterPro" id="IPR015882">
    <property type="entry name" value="HEX_bac_N"/>
</dbReference>
<dbReference type="InterPro" id="IPR017853">
    <property type="entry name" value="GH"/>
</dbReference>
<evidence type="ECO:0000256" key="2">
    <source>
        <dbReference type="ARBA" id="ARBA00006285"/>
    </source>
</evidence>
<dbReference type="AlphaFoldDB" id="A0A5J4SUS2"/>
<organism evidence="8">
    <name type="scientific">termite gut metagenome</name>
    <dbReference type="NCBI Taxonomy" id="433724"/>
    <lineage>
        <taxon>unclassified sequences</taxon>
        <taxon>metagenomes</taxon>
        <taxon>organismal metagenomes</taxon>
    </lineage>
</organism>
<dbReference type="EC" id="3.2.1.52" evidence="3"/>
<evidence type="ECO:0000259" key="6">
    <source>
        <dbReference type="Pfam" id="PF00728"/>
    </source>
</evidence>
<dbReference type="Gene3D" id="3.20.20.80">
    <property type="entry name" value="Glycosidases"/>
    <property type="match status" value="1"/>
</dbReference>
<dbReference type="CDD" id="cd06563">
    <property type="entry name" value="GH20_chitobiase-like"/>
    <property type="match status" value="1"/>
</dbReference>
<sequence length="810" mass="90182">MKKKITYLLLYSLLVLSGCNTKDTANEYNLVPQPNLMTPQKGSFVLNEKVSVVIPADSPEVETIANEFITRLQLTTGLTFKRTEKANASAIKFVVAEDLPKEGYKLSVTSAGITITASQPNGFFYAVQTIYQLLPAEVYGKETAKHVDWSVPAVEIEDAPRFAYRGLMLDVVRHFSSTDYIYKFIDMLAMHKMNTFHWHLTDDQGWRIEIKKYPKLTETGSKRKETMVGYYYTNYPQIFDGKEHGGYYTQEQIKDIVAYAASKYITVIPEIELPGHASAAIAAYPQLSCVPDAKHEVIQKWGVFEDVFAPTEDTFTFLENVMDEVIALFPSPYIHIGGDECPKTAWKNSAQCQALIRKLGLKDDTEPNPLDGVTHSKEDKLQSYFVTRIEKYLNGKGKNIIGFDEILEGGLAPNATVMSWRGIQGGLNAAKAGHDAIMTPNPYVYLDQYQEDPEFVPTSIGGYSTLKKVYSYNPVPNDADELVKKHIIGLQGNIWTEYMQTDERRDYQAFPRGGAIAETGWTLDENKNWDSFRERMAGDFQRMDMIQVKACRNYFNVNINTRVDEDGALKVFLETYYPKAEIRYTTDGTAPTQNSPVYEHPFALTSHINLQAAAFKGGKIAGEVTAKPLYGNLISGKSYAVTPGHGSYSGDILGENDILGTDTRTLGLTNGKRGNNASYIPWVSFVPGKEGSVEFTVNLGQATSVKSVVFGSLYNPANLVLPPSVVSVEVSSDGSEYKQVAEQPFTRQYPEVGTKAYTDSLTFNPVEAAYVKVCFKSGGALRNGTDCLMNNRAKGEIIASNMYLDEVEVY</sequence>
<dbReference type="PANTHER" id="PTHR22600">
    <property type="entry name" value="BETA-HEXOSAMINIDASE"/>
    <property type="match status" value="1"/>
</dbReference>
<dbReference type="Gene3D" id="3.30.379.10">
    <property type="entry name" value="Chitobiase/beta-hexosaminidase domain 2-like"/>
    <property type="match status" value="1"/>
</dbReference>
<evidence type="ECO:0000313" key="8">
    <source>
        <dbReference type="EMBL" id="KAA6349552.1"/>
    </source>
</evidence>
<dbReference type="InterPro" id="IPR015883">
    <property type="entry name" value="Glyco_hydro_20_cat"/>
</dbReference>
<dbReference type="SUPFAM" id="SSF55545">
    <property type="entry name" value="beta-N-acetylhexosaminidase-like domain"/>
    <property type="match status" value="1"/>
</dbReference>
<dbReference type="GO" id="GO:0004563">
    <property type="term" value="F:beta-N-acetylhexosaminidase activity"/>
    <property type="evidence" value="ECO:0007669"/>
    <property type="project" value="UniProtKB-EC"/>
</dbReference>
<evidence type="ECO:0000256" key="3">
    <source>
        <dbReference type="ARBA" id="ARBA00012663"/>
    </source>
</evidence>
<evidence type="ECO:0000259" key="7">
    <source>
        <dbReference type="Pfam" id="PF02838"/>
    </source>
</evidence>
<dbReference type="PANTHER" id="PTHR22600:SF57">
    <property type="entry name" value="BETA-N-ACETYLHEXOSAMINIDASE"/>
    <property type="match status" value="1"/>
</dbReference>
<dbReference type="PRINTS" id="PR00738">
    <property type="entry name" value="GLHYDRLASE20"/>
</dbReference>
<keyword evidence="5 8" id="KW-0326">Glycosidase</keyword>
<dbReference type="InterPro" id="IPR026876">
    <property type="entry name" value="Fn3_assoc_repeat"/>
</dbReference>
<dbReference type="GO" id="GO:0016020">
    <property type="term" value="C:membrane"/>
    <property type="evidence" value="ECO:0007669"/>
    <property type="project" value="TreeGrafter"/>
</dbReference>
<evidence type="ECO:0000256" key="1">
    <source>
        <dbReference type="ARBA" id="ARBA00001231"/>
    </source>
</evidence>
<dbReference type="GO" id="GO:0030203">
    <property type="term" value="P:glycosaminoglycan metabolic process"/>
    <property type="evidence" value="ECO:0007669"/>
    <property type="project" value="TreeGrafter"/>
</dbReference>
<reference evidence="8" key="1">
    <citation type="submission" date="2019-03" db="EMBL/GenBank/DDBJ databases">
        <title>Single cell metagenomics reveals metabolic interactions within the superorganism composed of flagellate Streblomastix strix and complex community of Bacteroidetes bacteria on its surface.</title>
        <authorList>
            <person name="Treitli S.C."/>
            <person name="Kolisko M."/>
            <person name="Husnik F."/>
            <person name="Keeling P."/>
            <person name="Hampl V."/>
        </authorList>
    </citation>
    <scope>NUCLEOTIDE SEQUENCE</scope>
    <source>
        <strain evidence="8">STM</strain>
    </source>
</reference>
<dbReference type="InterPro" id="IPR029018">
    <property type="entry name" value="Hex-like_dom2"/>
</dbReference>
<dbReference type="GO" id="GO:0005975">
    <property type="term" value="P:carbohydrate metabolic process"/>
    <property type="evidence" value="ECO:0007669"/>
    <property type="project" value="InterPro"/>
</dbReference>
<dbReference type="SUPFAM" id="SSF51445">
    <property type="entry name" value="(Trans)glycosidases"/>
    <property type="match status" value="1"/>
</dbReference>
<dbReference type="EMBL" id="SNRY01000045">
    <property type="protein sequence ID" value="KAA6349552.1"/>
    <property type="molecule type" value="Genomic_DNA"/>
</dbReference>
<proteinExistence type="inferred from homology"/>
<evidence type="ECO:0000256" key="4">
    <source>
        <dbReference type="ARBA" id="ARBA00022801"/>
    </source>
</evidence>
<dbReference type="Pfam" id="PF00728">
    <property type="entry name" value="Glyco_hydro_20"/>
    <property type="match status" value="1"/>
</dbReference>
<comment type="caution">
    <text evidence="8">The sequence shown here is derived from an EMBL/GenBank/DDBJ whole genome shotgun (WGS) entry which is preliminary data.</text>
</comment>
<dbReference type="Pfam" id="PF13287">
    <property type="entry name" value="Fn3_assoc"/>
    <property type="match status" value="1"/>
</dbReference>
<comment type="catalytic activity">
    <reaction evidence="1">
        <text>Hydrolysis of terminal non-reducing N-acetyl-D-hexosamine residues in N-acetyl-beta-D-hexosaminides.</text>
        <dbReference type="EC" id="3.2.1.52"/>
    </reaction>
</comment>
<keyword evidence="4 8" id="KW-0378">Hydrolase</keyword>
<feature type="domain" description="Glycoside hydrolase family 20 catalytic" evidence="6">
    <location>
        <begin position="162"/>
        <end position="522"/>
    </location>
</feature>
<dbReference type="Gene3D" id="2.60.120.260">
    <property type="entry name" value="Galactose-binding domain-like"/>
    <property type="match status" value="1"/>
</dbReference>
<dbReference type="InterPro" id="IPR025705">
    <property type="entry name" value="Beta_hexosaminidase_sua/sub"/>
</dbReference>
<feature type="domain" description="Beta-hexosaminidase bacterial type N-terminal" evidence="7">
    <location>
        <begin position="28"/>
        <end position="159"/>
    </location>
</feature>
<name>A0A5J4SUS2_9ZZZZ</name>
<gene>
    <name evidence="8" type="ORF">EZS27_003063</name>
</gene>
<protein>
    <recommendedName>
        <fullName evidence="3">beta-N-acetylhexosaminidase</fullName>
        <ecNumber evidence="3">3.2.1.52</ecNumber>
    </recommendedName>
</protein>
<evidence type="ECO:0000256" key="5">
    <source>
        <dbReference type="ARBA" id="ARBA00023295"/>
    </source>
</evidence>